<evidence type="ECO:0000259" key="16">
    <source>
        <dbReference type="PROSITE" id="PS51190"/>
    </source>
</evidence>
<keyword evidence="7 12" id="KW-0227">DNA damage</keyword>
<name>A0AA36EYR7_OCTVU</name>
<dbReference type="EC" id="2.7.11.1" evidence="3 12"/>
<dbReference type="InterPro" id="IPR016024">
    <property type="entry name" value="ARM-type_fold"/>
</dbReference>
<dbReference type="SMART" id="SM01343">
    <property type="entry name" value="FATC"/>
    <property type="match status" value="1"/>
</dbReference>
<dbReference type="InterPro" id="IPR044107">
    <property type="entry name" value="PIKKc_ATM"/>
</dbReference>
<dbReference type="InterPro" id="IPR011009">
    <property type="entry name" value="Kinase-like_dom_sf"/>
</dbReference>
<evidence type="ECO:0000256" key="7">
    <source>
        <dbReference type="ARBA" id="ARBA00022763"/>
    </source>
</evidence>
<dbReference type="PROSITE" id="PS00915">
    <property type="entry name" value="PI3_4_KINASE_1"/>
    <property type="match status" value="1"/>
</dbReference>
<evidence type="ECO:0000313" key="18">
    <source>
        <dbReference type="Proteomes" id="UP001162480"/>
    </source>
</evidence>
<dbReference type="GO" id="GO:0005524">
    <property type="term" value="F:ATP binding"/>
    <property type="evidence" value="ECO:0007669"/>
    <property type="project" value="UniProtKB-KW"/>
</dbReference>
<dbReference type="PANTHER" id="PTHR37079:SF4">
    <property type="entry name" value="SERINE_THREONINE-PROTEIN KINASE ATM"/>
    <property type="match status" value="1"/>
</dbReference>
<comment type="subcellular location">
    <subcellularLocation>
        <location evidence="1 12">Nucleus</location>
    </subcellularLocation>
</comment>
<keyword evidence="8 12" id="KW-0418">Kinase</keyword>
<feature type="domain" description="PI3K/PI4K catalytic" evidence="14">
    <location>
        <begin position="2625"/>
        <end position="2939"/>
    </location>
</feature>
<evidence type="ECO:0000256" key="10">
    <source>
        <dbReference type="ARBA" id="ARBA00023242"/>
    </source>
</evidence>
<dbReference type="InterPro" id="IPR038980">
    <property type="entry name" value="ATM_plant"/>
</dbReference>
<sequence>MSTLKAYTISQGLTTSKATERKENVAQLRELLRKPAVIVELDSKPKYWNEILKNVIQYVYIESDSIRKSKASASSQATSNKKRDTASLFKFVVNTANKRDCLLKCETIVKHISHVLKEDFLRESFGLIYSSLLLKDILSIRKYINDINHASPSIWLDLLYTYCDIFQSDSNTLNNSLVIKLIYALMQAVSLQTELPTDELFRFYLNFFKTPSNKKANMKVLEYILLSANLFVQQSAVNNQHQMCLLGESAIQLLLNFWSQQNQLQQQILVFLSFQLRIHNPSGARTKEEGAFAADWAVWKSHLKKMYKIVHNYLEEFNSRHTLSSSSRDSVTVLGKDLVQFAADLYHQMFYITSSSTSSDDDSESGIVAKKQRLESGLSELREKISSVGANKKVIPWLQLMHCLLERHPSDFQDGEAQPLLQVLSQFQSDAKRCDVTELLLSCLQILASVLTTEYADIWTKVWDNCLKKISLQHCQDSNFKLMSTLLHHHCVNFREDIWKFFTSFYMTPTKDSVQFLATYCHFYDLPEYYQSELLTRWVSVVTSPSSSNPSNHLYFLRKALIDWLLPSWEDKDEETSTVSSVKQSFEMTDCNLIASLLITLLLSPVAVDPFCRHLPLSTASNSSPSLVESLYLKMTFYEDQTLTSTMAVPTNNDQNMAKCPLLTVIEHFLMRIDKLVLYIQNLNTDDNWCIQKASYISCLLSKCLAYIANRGMNELSELHSNLSNQLQTTLTKLEEFFHRARNVQVRCKYINEAEPFLCQYFSADNIDQSYKCQHFDLVRSLMPKGVLDSLIAVVKEQILPSSVNRQSERFLTLESESPASCSGNNTLDDIFDEDDDANNEFKESAMKDAFSQVLSPEETLCCQTMQLLCLWHSYNKQHTSHLSDNLQNKIMEILENLNIMKSFHLQMFQTIVSTLCSTHQHLTESNLECLMLTVRNIMKQHWRDPAIYQKCIHFLSMILPHLSGEEHDTTSKISEIRLNALQLFKIIWSLQGDKKYNTSVRLSLATCLHTFIKIDPEGKWAVDSTDDTGDPLWKFFPTFLTDPCFHIRYFCASNITCLFRTEDKTGRNCYLSQNQQESSFREVYKYSEENLTVLDSNQCVQLSRTSSFLLAMSTIICNCPLYERKAIYICCSQSENISVDFVKKVLTLSAIRLKHKSLQDLMVIHLPFLVNKWLNDDLPIRQFPYQLLECSSEVDFYTKYTSVCLPLVAVVRAEAGIQESLAHLLGERWFPLHLQECLVTLLVHILPYLAVLEITETVEDKVKDKISQAKMNYQTLLQYFTEEDIENCLKKNVSDFIVQLLLCLDEKPDNVLTPNPNPPYYKRDVIMTTLQYLANNFSSSITEEHKPTLVHYLSLHADHFWKILLLLGVHLNSCSQLSEQYRLMCSYHLFVDLLLQEFDTKLGDCHFYIFREVLCRILYLIERLGQQIKVIQCCNDEKYIEATIELALKLLLQFNFASSTSFSKEFSKFLPQIVKTLMPYCCGYTFSHTVLNLLESMIFNDNYEKGILELDPFPKSETLQKFRKRHQSLKYKCGKFSLQQEIEWFLKTGKDVTLYRGTRSVESLKFLHKQLQKHTHKFRDLIVQDGSEDIVCQLVQELACIIQNGSGEVAEAAALCLGIIGPVDISLWTSSSQLSRNLYQDQSQLENLPVYQENTKQQKYFQIFYLLNQYLVDSCMTTVQCAAQVLRSMLSTKAGRQFKRNNLQHVPFFFKSFYPFFKSKGHVTTKDPSKSINIDNEELWNPSHSNHSDWIRNLTCSLIQSDAVEDEMLQVLGPICQVKTEFCELVLPYLVHDICLNQEGDIEAVLTQHINNFFVQHSSISNSPNVDVTSKSTGNTIKICMNKQSVQKMLNVVQYLRQQPRTTRTAKKSSKRSENCPRTSWQNNFWLDLDYSHIAKAANFCSAHFTAILYSEIWWYAQMESQEEKSSAEETNGRFQDSLAMFASLTDNHVKVQGTLLKAYREIGDPDGPYGCGAGTLSDPTSRIQFYEHENQWKKAIVSYDILMTEPEPTVQLGMLKSLHKCGLNHILGTYLNKLDSSISPELQELQYEAAWRTAQWNLDVPTRLSTSWDFHKSLYAAMTYLSRNQEEPALEAVHFAKLSVMRTLRESSLESCSPLYLALSRLACLAQLTEMLELDRDSNTKSNNLHTLLEKWEIQRQIWRADFEFVEPVQHLCCVLLSVCGEQPGHQLDGLARQYQNLIKAACQDGKYEIAERCLYLLDELKKKHTLEQSVILQTEFERANFLWKRGEQTTAKNLMKTIIIQLEGDAIGEVCSEIAQLYPSALNTYGNWLAETRSENPKDIMQFYLAKAVSKLQGTEPNKSNVAIEAHASLANYAHQQYRNIRNYMNSRDFGVKKDLMKDAQRDVRELCSLEGNVNKRFVSTLQRQSDIDEAEVSAATEDCDKFLQQAIVNFLKCLHFGDHHNLHIFTFVSLWFDNARSPNVTKLLRKYKITYVKTCKFLPLMYQLAARMDSHETPFQILLNEILSKVTQDHPHHVLPIIMALANSHEDNQYLQVFKTKTETHTDGEGLSYQNRVNAAKQLLNKLSKSKIGDCVREMMDLCKAYIELAYFSVQKFKIQTGAIPLPDSLELNKQKNLCHVAVATAFIPVQQDGNYSDIPYIIGFDNTFKLAGGINLPKIIQCRGSNGKSYKQLVKGRDDLRQDAVMQQVFGLVNELLNDDPDARKRQLKIRTYKVIPLSQRSGLLEWCEGTQPLGEYLIAKDQGAHQKYRPNDWTAGECRQKLTSAKSLAQKRATYTEICQHFHPVMRHFFFEKFLDPVQWYECHVAYIKSVATNSIVGYILGLGDRHVLNILIDCTKAELVHIDLGIAFEQGKILPTPETVPFRLTRDIVDGMGVCGVEGIFRRCCEKTMLVMHTNQQSLITILQVLLYDPLYNWTLSPSKANQLQQLKESKSNPVAHEDNCDGVTDDEPDKPNVNRLAERVLLRLQQKLQGIEDGIQLSLGGQVNHLIQEAQNPDNLSKLYPGWQPYV</sequence>
<protein>
    <recommendedName>
        <fullName evidence="3 12">non-specific serine/threonine protein kinase</fullName>
        <ecNumber evidence="3 12">2.7.11.1</ecNumber>
    </recommendedName>
</protein>
<evidence type="ECO:0000256" key="2">
    <source>
        <dbReference type="ARBA" id="ARBA00010769"/>
    </source>
</evidence>
<evidence type="ECO:0000256" key="13">
    <source>
        <dbReference type="SAM" id="MobiDB-lite"/>
    </source>
</evidence>
<dbReference type="PROSITE" id="PS50290">
    <property type="entry name" value="PI3_4_KINASE_3"/>
    <property type="match status" value="1"/>
</dbReference>
<feature type="region of interest" description="Disordered" evidence="13">
    <location>
        <begin position="2908"/>
        <end position="2935"/>
    </location>
</feature>
<keyword evidence="4 12" id="KW-0723">Serine/threonine-protein kinase</keyword>
<keyword evidence="9 12" id="KW-0067">ATP-binding</keyword>
<reference evidence="17" key="1">
    <citation type="submission" date="2023-08" db="EMBL/GenBank/DDBJ databases">
        <authorList>
            <person name="Alioto T."/>
            <person name="Alioto T."/>
            <person name="Gomez Garrido J."/>
        </authorList>
    </citation>
    <scope>NUCLEOTIDE SEQUENCE</scope>
</reference>
<keyword evidence="10 12" id="KW-0539">Nucleus</keyword>
<dbReference type="InterPro" id="IPR036940">
    <property type="entry name" value="PI3/4_kinase_cat_sf"/>
</dbReference>
<dbReference type="EMBL" id="OX597815">
    <property type="protein sequence ID" value="CAI9717020.1"/>
    <property type="molecule type" value="Genomic_DNA"/>
</dbReference>
<evidence type="ECO:0000256" key="12">
    <source>
        <dbReference type="RuleBase" id="RU365027"/>
    </source>
</evidence>
<evidence type="ECO:0000313" key="17">
    <source>
        <dbReference type="EMBL" id="CAI9717020.1"/>
    </source>
</evidence>
<evidence type="ECO:0000256" key="5">
    <source>
        <dbReference type="ARBA" id="ARBA00022679"/>
    </source>
</evidence>
<proteinExistence type="inferred from homology"/>
<dbReference type="Proteomes" id="UP001162480">
    <property type="component" value="Chromosome 2"/>
</dbReference>
<dbReference type="SMART" id="SM00146">
    <property type="entry name" value="PI3Kc"/>
    <property type="match status" value="1"/>
</dbReference>
<evidence type="ECO:0000256" key="3">
    <source>
        <dbReference type="ARBA" id="ARBA00012513"/>
    </source>
</evidence>
<dbReference type="SUPFAM" id="SSF48371">
    <property type="entry name" value="ARM repeat"/>
    <property type="match status" value="2"/>
</dbReference>
<dbReference type="FunFam" id="3.30.1010.10:FF:000015">
    <property type="entry name" value="Serine-protein kinase ATM"/>
    <property type="match status" value="1"/>
</dbReference>
<dbReference type="Gene3D" id="3.30.1010.10">
    <property type="entry name" value="Phosphatidylinositol 3-kinase Catalytic Subunit, Chain A, domain 4"/>
    <property type="match status" value="1"/>
</dbReference>
<dbReference type="PANTHER" id="PTHR37079">
    <property type="entry name" value="SERINE/THREONINE-PROTEIN KINASE ATM"/>
    <property type="match status" value="1"/>
</dbReference>
<dbReference type="InterPro" id="IPR000403">
    <property type="entry name" value="PI3/4_kinase_cat_dom"/>
</dbReference>
<evidence type="ECO:0000256" key="6">
    <source>
        <dbReference type="ARBA" id="ARBA00022741"/>
    </source>
</evidence>
<accession>A0AA36EYR7</accession>
<comment type="similarity">
    <text evidence="2 12">Belongs to the PI3/PI4-kinase family. ATM subfamily.</text>
</comment>
<dbReference type="SUPFAM" id="SSF56112">
    <property type="entry name" value="Protein kinase-like (PK-like)"/>
    <property type="match status" value="1"/>
</dbReference>
<keyword evidence="18" id="KW-1185">Reference proteome</keyword>
<dbReference type="Pfam" id="PF02260">
    <property type="entry name" value="FATC"/>
    <property type="match status" value="1"/>
</dbReference>
<dbReference type="InterPro" id="IPR018936">
    <property type="entry name" value="PI3/4_kinase_CS"/>
</dbReference>
<dbReference type="PROSITE" id="PS51189">
    <property type="entry name" value="FAT"/>
    <property type="match status" value="1"/>
</dbReference>
<evidence type="ECO:0000256" key="11">
    <source>
        <dbReference type="ARBA" id="ARBA00047899"/>
    </source>
</evidence>
<feature type="compositionally biased region" description="Basic and acidic residues" evidence="13">
    <location>
        <begin position="2911"/>
        <end position="2923"/>
    </location>
</feature>
<evidence type="ECO:0000259" key="15">
    <source>
        <dbReference type="PROSITE" id="PS51189"/>
    </source>
</evidence>
<dbReference type="GO" id="GO:0006281">
    <property type="term" value="P:DNA repair"/>
    <property type="evidence" value="ECO:0007669"/>
    <property type="project" value="InterPro"/>
</dbReference>
<dbReference type="PROSITE" id="PS51190">
    <property type="entry name" value="FATC"/>
    <property type="match status" value="1"/>
</dbReference>
<feature type="domain" description="FAT" evidence="15">
    <location>
        <begin position="1894"/>
        <end position="2508"/>
    </location>
</feature>
<evidence type="ECO:0000256" key="1">
    <source>
        <dbReference type="ARBA" id="ARBA00004123"/>
    </source>
</evidence>
<dbReference type="CDD" id="cd05171">
    <property type="entry name" value="PIKKc_ATM"/>
    <property type="match status" value="1"/>
</dbReference>
<dbReference type="Gene3D" id="1.10.1070.11">
    <property type="entry name" value="Phosphatidylinositol 3-/4-kinase, catalytic domain"/>
    <property type="match status" value="1"/>
</dbReference>
<comment type="catalytic activity">
    <reaction evidence="11 12">
        <text>L-threonyl-[protein] + ATP = O-phospho-L-threonyl-[protein] + ADP + H(+)</text>
        <dbReference type="Rhea" id="RHEA:46608"/>
        <dbReference type="Rhea" id="RHEA-COMP:11060"/>
        <dbReference type="Rhea" id="RHEA-COMP:11605"/>
        <dbReference type="ChEBI" id="CHEBI:15378"/>
        <dbReference type="ChEBI" id="CHEBI:30013"/>
        <dbReference type="ChEBI" id="CHEBI:30616"/>
        <dbReference type="ChEBI" id="CHEBI:61977"/>
        <dbReference type="ChEBI" id="CHEBI:456216"/>
        <dbReference type="EC" id="2.7.11.1"/>
    </reaction>
</comment>
<dbReference type="InterPro" id="IPR021668">
    <property type="entry name" value="TAN"/>
</dbReference>
<dbReference type="PROSITE" id="PS00916">
    <property type="entry name" value="PI3_4_KINASE_2"/>
    <property type="match status" value="1"/>
</dbReference>
<dbReference type="SMART" id="SM01342">
    <property type="entry name" value="TAN"/>
    <property type="match status" value="1"/>
</dbReference>
<feature type="domain" description="FATC" evidence="16">
    <location>
        <begin position="2959"/>
        <end position="2991"/>
    </location>
</feature>
<dbReference type="InterPro" id="IPR014009">
    <property type="entry name" value="PIK_FAT"/>
</dbReference>
<evidence type="ECO:0000256" key="8">
    <source>
        <dbReference type="ARBA" id="ARBA00022777"/>
    </source>
</evidence>
<dbReference type="GO" id="GO:0004674">
    <property type="term" value="F:protein serine/threonine kinase activity"/>
    <property type="evidence" value="ECO:0007669"/>
    <property type="project" value="UniProtKB-KW"/>
</dbReference>
<dbReference type="InterPro" id="IPR003152">
    <property type="entry name" value="FATC_dom"/>
</dbReference>
<evidence type="ECO:0000259" key="14">
    <source>
        <dbReference type="PROSITE" id="PS50290"/>
    </source>
</evidence>
<dbReference type="Pfam" id="PF11640">
    <property type="entry name" value="TAN"/>
    <property type="match status" value="1"/>
</dbReference>
<keyword evidence="6 12" id="KW-0547">Nucleotide-binding</keyword>
<keyword evidence="5 12" id="KW-0808">Transferase</keyword>
<gene>
    <name evidence="17" type="ORF">OCTVUL_1B015481</name>
</gene>
<dbReference type="GO" id="GO:0005634">
    <property type="term" value="C:nucleus"/>
    <property type="evidence" value="ECO:0007669"/>
    <property type="project" value="UniProtKB-SubCell"/>
</dbReference>
<dbReference type="Pfam" id="PF00454">
    <property type="entry name" value="PI3_PI4_kinase"/>
    <property type="match status" value="1"/>
</dbReference>
<organism evidence="17 18">
    <name type="scientific">Octopus vulgaris</name>
    <name type="common">Common octopus</name>
    <dbReference type="NCBI Taxonomy" id="6645"/>
    <lineage>
        <taxon>Eukaryota</taxon>
        <taxon>Metazoa</taxon>
        <taxon>Spiralia</taxon>
        <taxon>Lophotrochozoa</taxon>
        <taxon>Mollusca</taxon>
        <taxon>Cephalopoda</taxon>
        <taxon>Coleoidea</taxon>
        <taxon>Octopodiformes</taxon>
        <taxon>Octopoda</taxon>
        <taxon>Incirrata</taxon>
        <taxon>Octopodidae</taxon>
        <taxon>Octopus</taxon>
    </lineage>
</organism>
<evidence type="ECO:0000256" key="9">
    <source>
        <dbReference type="ARBA" id="ARBA00022840"/>
    </source>
</evidence>
<evidence type="ECO:0000256" key="4">
    <source>
        <dbReference type="ARBA" id="ARBA00022527"/>
    </source>
</evidence>